<organism evidence="8 9">
    <name type="scientific">Tsuneonella suprasediminis</name>
    <dbReference type="NCBI Taxonomy" id="2306996"/>
    <lineage>
        <taxon>Bacteria</taxon>
        <taxon>Pseudomonadati</taxon>
        <taxon>Pseudomonadota</taxon>
        <taxon>Alphaproteobacteria</taxon>
        <taxon>Sphingomonadales</taxon>
        <taxon>Erythrobacteraceae</taxon>
        <taxon>Tsuneonella</taxon>
    </lineage>
</organism>
<comment type="subcellular location">
    <subcellularLocation>
        <location evidence="1">Cell membrane</location>
        <topology evidence="1">Multi-pass membrane protein</topology>
    </subcellularLocation>
</comment>
<dbReference type="InterPro" id="IPR018076">
    <property type="entry name" value="T2SS_GspF_dom"/>
</dbReference>
<feature type="transmembrane region" description="Helical" evidence="6">
    <location>
        <begin position="284"/>
        <end position="306"/>
    </location>
</feature>
<evidence type="ECO:0000256" key="3">
    <source>
        <dbReference type="ARBA" id="ARBA00022692"/>
    </source>
</evidence>
<keyword evidence="9" id="KW-1185">Reference proteome</keyword>
<evidence type="ECO:0000256" key="2">
    <source>
        <dbReference type="ARBA" id="ARBA00022475"/>
    </source>
</evidence>
<evidence type="ECO:0000256" key="1">
    <source>
        <dbReference type="ARBA" id="ARBA00004651"/>
    </source>
</evidence>
<evidence type="ECO:0000256" key="4">
    <source>
        <dbReference type="ARBA" id="ARBA00022989"/>
    </source>
</evidence>
<dbReference type="PANTHER" id="PTHR35007:SF2">
    <property type="entry name" value="PILUS ASSEMBLE PROTEIN"/>
    <property type="match status" value="1"/>
</dbReference>
<evidence type="ECO:0000259" key="7">
    <source>
        <dbReference type="Pfam" id="PF00482"/>
    </source>
</evidence>
<dbReference type="OrthoDB" id="9810662at2"/>
<dbReference type="GO" id="GO:0005886">
    <property type="term" value="C:plasma membrane"/>
    <property type="evidence" value="ECO:0007669"/>
    <property type="project" value="UniProtKB-SubCell"/>
</dbReference>
<dbReference type="RefSeq" id="WP_120108836.1">
    <property type="nucleotide sequence ID" value="NZ_RAHJ01000018.1"/>
</dbReference>
<evidence type="ECO:0000313" key="9">
    <source>
        <dbReference type="Proteomes" id="UP000284322"/>
    </source>
</evidence>
<name>A0A419R257_9SPHN</name>
<gene>
    <name evidence="8" type="ORF">D6858_07985</name>
</gene>
<keyword evidence="3 6" id="KW-0812">Transmembrane</keyword>
<dbReference type="EMBL" id="RAHJ01000018">
    <property type="protein sequence ID" value="RJX67889.1"/>
    <property type="molecule type" value="Genomic_DNA"/>
</dbReference>
<feature type="transmembrane region" description="Helical" evidence="6">
    <location>
        <begin position="110"/>
        <end position="131"/>
    </location>
</feature>
<keyword evidence="5 6" id="KW-0472">Membrane</keyword>
<sequence length="323" mass="35258">MVELLANNLVARIAFLVALFAIVMVLVQTVIRQLSRRSTVRKSLREIDSIGGTSLNRASLQERTDTAWSKLADRIEKSGLNLNDSSGDALRQKLIAAGYTSPAAPRLFTLIRLFLVLALPTIYVLVVAGSAEPVSLFKLYVIGFVLALAGLYLPNLFITAKADRRKEAITNGFPDCLDLMLVCVEAGLGLESAMDRVGREMTTSHPLVAELLSGATLQLRAGAQRDDALRRMGQSSGVDEIRSFVTLLIQSDKLGTSLSDTLRVYSDEMREKRRMRAEEKAHRLPVLISIPLVVCMLPVMVGVLMLPGVVRTMRVLLPALGSG</sequence>
<dbReference type="Pfam" id="PF00482">
    <property type="entry name" value="T2SSF"/>
    <property type="match status" value="1"/>
</dbReference>
<evidence type="ECO:0000256" key="6">
    <source>
        <dbReference type="SAM" id="Phobius"/>
    </source>
</evidence>
<dbReference type="Proteomes" id="UP000284322">
    <property type="component" value="Unassembled WGS sequence"/>
</dbReference>
<feature type="domain" description="Type II secretion system protein GspF" evidence="7">
    <location>
        <begin position="177"/>
        <end position="305"/>
    </location>
</feature>
<comment type="caution">
    <text evidence="8">The sequence shown here is derived from an EMBL/GenBank/DDBJ whole genome shotgun (WGS) entry which is preliminary data.</text>
</comment>
<reference evidence="8 9" key="1">
    <citation type="submission" date="2018-09" db="EMBL/GenBank/DDBJ databases">
        <title>Altererythrobacter sp.Ery1 and Ery12, the genome sequencing of novel strains in genus Alterythrobacter.</title>
        <authorList>
            <person name="Cheng H."/>
            <person name="Wu Y.-H."/>
            <person name="Fang C."/>
            <person name="Xu X.-W."/>
        </authorList>
    </citation>
    <scope>NUCLEOTIDE SEQUENCE [LARGE SCALE GENOMIC DNA]</scope>
    <source>
        <strain evidence="8 9">Ery12</strain>
    </source>
</reference>
<keyword evidence="2" id="KW-1003">Cell membrane</keyword>
<dbReference type="AlphaFoldDB" id="A0A419R257"/>
<accession>A0A419R257</accession>
<keyword evidence="4 6" id="KW-1133">Transmembrane helix</keyword>
<evidence type="ECO:0000313" key="8">
    <source>
        <dbReference type="EMBL" id="RJX67889.1"/>
    </source>
</evidence>
<feature type="transmembrane region" description="Helical" evidence="6">
    <location>
        <begin position="12"/>
        <end position="31"/>
    </location>
</feature>
<dbReference type="PANTHER" id="PTHR35007">
    <property type="entry name" value="INTEGRAL MEMBRANE PROTEIN-RELATED"/>
    <property type="match status" value="1"/>
</dbReference>
<proteinExistence type="predicted"/>
<protein>
    <submittedName>
        <fullName evidence="8">Type II secretion system F family protein</fullName>
    </submittedName>
</protein>
<evidence type="ECO:0000256" key="5">
    <source>
        <dbReference type="ARBA" id="ARBA00023136"/>
    </source>
</evidence>
<feature type="transmembrane region" description="Helical" evidence="6">
    <location>
        <begin position="137"/>
        <end position="158"/>
    </location>
</feature>